<dbReference type="Proteomes" id="UP000085678">
    <property type="component" value="Unplaced"/>
</dbReference>
<dbReference type="GO" id="GO:1990498">
    <property type="term" value="C:mitotic spindle microtubule"/>
    <property type="evidence" value="ECO:0007669"/>
    <property type="project" value="TreeGrafter"/>
</dbReference>
<proteinExistence type="predicted"/>
<dbReference type="KEGG" id="lak:106164885"/>
<dbReference type="RefSeq" id="XP_013398379.1">
    <property type="nucleotide sequence ID" value="XM_013542925.1"/>
</dbReference>
<dbReference type="GO" id="GO:0070652">
    <property type="term" value="C:HAUS complex"/>
    <property type="evidence" value="ECO:0007669"/>
    <property type="project" value="InterPro"/>
</dbReference>
<keyword evidence="1" id="KW-1185">Reference proteome</keyword>
<gene>
    <name evidence="2" type="primary">LOC106164885</name>
</gene>
<dbReference type="GeneID" id="106164885"/>
<dbReference type="GO" id="GO:0005813">
    <property type="term" value="C:centrosome"/>
    <property type="evidence" value="ECO:0007669"/>
    <property type="project" value="TreeGrafter"/>
</dbReference>
<dbReference type="InParanoid" id="A0A1S3ILI3"/>
<organism evidence="1 2">
    <name type="scientific">Lingula anatina</name>
    <name type="common">Brachiopod</name>
    <name type="synonym">Lingula unguis</name>
    <dbReference type="NCBI Taxonomy" id="7574"/>
    <lineage>
        <taxon>Eukaryota</taxon>
        <taxon>Metazoa</taxon>
        <taxon>Spiralia</taxon>
        <taxon>Lophotrochozoa</taxon>
        <taxon>Brachiopoda</taxon>
        <taxon>Linguliformea</taxon>
        <taxon>Lingulata</taxon>
        <taxon>Lingulida</taxon>
        <taxon>Linguloidea</taxon>
        <taxon>Lingulidae</taxon>
        <taxon>Lingula</taxon>
    </lineage>
</organism>
<evidence type="ECO:0000313" key="2">
    <source>
        <dbReference type="RefSeq" id="XP_013398379.1"/>
    </source>
</evidence>
<accession>A0A1S3ILI3</accession>
<dbReference type="OrthoDB" id="2436605at2759"/>
<dbReference type="InterPro" id="IPR026242">
    <property type="entry name" value="HAUS2_metazoa"/>
</dbReference>
<dbReference type="GO" id="GO:0007098">
    <property type="term" value="P:centrosome cycle"/>
    <property type="evidence" value="ECO:0007669"/>
    <property type="project" value="InterPro"/>
</dbReference>
<reference evidence="2" key="1">
    <citation type="submission" date="2025-08" db="UniProtKB">
        <authorList>
            <consortium name="RefSeq"/>
        </authorList>
    </citation>
    <scope>IDENTIFICATION</scope>
    <source>
        <tissue evidence="2">Gonads</tissue>
    </source>
</reference>
<sequence>MIMEDVPDSQFNPWVDDDKALGTISSVLKIAERTGHIKGLKDACIPDDDVSRRRLYSEVSSLKFITLLREISKTQKQLDKANLEIQCRFQDKETRDVTHMDTLEKRSADITKLCTHLQSIVNNKSHLIGRLQQPFVGDYLKIEATYHRYVSQVFPMLAPILAELTNQLDNIEWAKKVDIGDGQLETVLTDISSALASLQTSFQSVCQLRDSISHLHSQSMADDS</sequence>
<dbReference type="Pfam" id="PF15003">
    <property type="entry name" value="HAUS2"/>
    <property type="match status" value="1"/>
</dbReference>
<name>A0A1S3ILI3_LINAN</name>
<protein>
    <submittedName>
        <fullName evidence="2">HAUS augmin-like complex subunit 2</fullName>
    </submittedName>
</protein>
<dbReference type="PANTHER" id="PTHR16039">
    <property type="entry name" value="HAUS AUGMIN-LIKE COMPLEX SUBUNIT 2"/>
    <property type="match status" value="1"/>
</dbReference>
<dbReference type="AlphaFoldDB" id="A0A1S3ILI3"/>
<dbReference type="InterPro" id="IPR028346">
    <property type="entry name" value="HAUS2"/>
</dbReference>
<dbReference type="STRING" id="7574.A0A1S3ILI3"/>
<evidence type="ECO:0000313" key="1">
    <source>
        <dbReference type="Proteomes" id="UP000085678"/>
    </source>
</evidence>
<dbReference type="PANTHER" id="PTHR16039:SF1">
    <property type="entry name" value="HAUS AUGMIN-LIKE COMPLEX SUBUNIT 2"/>
    <property type="match status" value="1"/>
</dbReference>
<dbReference type="GO" id="GO:0007020">
    <property type="term" value="P:microtubule nucleation"/>
    <property type="evidence" value="ECO:0007669"/>
    <property type="project" value="TreeGrafter"/>
</dbReference>
<dbReference type="GO" id="GO:0051225">
    <property type="term" value="P:spindle assembly"/>
    <property type="evidence" value="ECO:0007669"/>
    <property type="project" value="InterPro"/>
</dbReference>
<dbReference type="PRINTS" id="PR02088">
    <property type="entry name" value="HAUSAUGMINL2"/>
</dbReference>